<dbReference type="InterPro" id="IPR015797">
    <property type="entry name" value="NUDIX_hydrolase-like_dom_sf"/>
</dbReference>
<gene>
    <name evidence="4" type="ORF">Cflav_PD1568</name>
</gene>
<evidence type="ECO:0000313" key="5">
    <source>
        <dbReference type="Proteomes" id="UP000003688"/>
    </source>
</evidence>
<dbReference type="InterPro" id="IPR020476">
    <property type="entry name" value="Nudix_hydrolase"/>
</dbReference>
<dbReference type="InterPro" id="IPR020084">
    <property type="entry name" value="NUDIX_hydrolase_CS"/>
</dbReference>
<evidence type="ECO:0000256" key="1">
    <source>
        <dbReference type="ARBA" id="ARBA00022801"/>
    </source>
</evidence>
<dbReference type="InterPro" id="IPR036390">
    <property type="entry name" value="WH_DNA-bd_sf"/>
</dbReference>
<name>B9XNB4_PEDPL</name>
<organism evidence="4 5">
    <name type="scientific">Pedosphaera parvula (strain Ellin514)</name>
    <dbReference type="NCBI Taxonomy" id="320771"/>
    <lineage>
        <taxon>Bacteria</taxon>
        <taxon>Pseudomonadati</taxon>
        <taxon>Verrucomicrobiota</taxon>
        <taxon>Pedosphaerae</taxon>
        <taxon>Pedosphaerales</taxon>
        <taxon>Pedosphaeraceae</taxon>
        <taxon>Pedosphaera</taxon>
    </lineage>
</organism>
<dbReference type="EMBL" id="ABOX02000039">
    <property type="protein sequence ID" value="EEF58667.1"/>
    <property type="molecule type" value="Genomic_DNA"/>
</dbReference>
<keyword evidence="5" id="KW-1185">Reference proteome</keyword>
<dbReference type="PANTHER" id="PTHR43736">
    <property type="entry name" value="ADP-RIBOSE PYROPHOSPHATASE"/>
    <property type="match status" value="1"/>
</dbReference>
<dbReference type="GO" id="GO:0016787">
    <property type="term" value="F:hydrolase activity"/>
    <property type="evidence" value="ECO:0007669"/>
    <property type="project" value="UniProtKB-KW"/>
</dbReference>
<dbReference type="InterPro" id="IPR054105">
    <property type="entry name" value="WHD_NrtR"/>
</dbReference>
<dbReference type="CDD" id="cd18873">
    <property type="entry name" value="NUDIX_NadM_like"/>
    <property type="match status" value="1"/>
</dbReference>
<dbReference type="InterPro" id="IPR000086">
    <property type="entry name" value="NUDIX_hydrolase_dom"/>
</dbReference>
<dbReference type="PRINTS" id="PR00502">
    <property type="entry name" value="NUDIXFAMILY"/>
</dbReference>
<dbReference type="SUPFAM" id="SSF46785">
    <property type="entry name" value="Winged helix' DNA-binding domain"/>
    <property type="match status" value="1"/>
</dbReference>
<dbReference type="InterPro" id="IPR036388">
    <property type="entry name" value="WH-like_DNA-bd_sf"/>
</dbReference>
<evidence type="ECO:0000313" key="4">
    <source>
        <dbReference type="EMBL" id="EEF58667.1"/>
    </source>
</evidence>
<comment type="caution">
    <text evidence="4">The sequence shown here is derived from an EMBL/GenBank/DDBJ whole genome shotgun (WGS) entry which is preliminary data.</text>
</comment>
<reference evidence="4 5" key="1">
    <citation type="journal article" date="2011" name="J. Bacteriol.">
        <title>Genome sequence of 'Pedosphaera parvula' Ellin514, an aerobic Verrucomicrobial isolate from pasture soil.</title>
        <authorList>
            <person name="Kant R."/>
            <person name="van Passel M.W."/>
            <person name="Sangwan P."/>
            <person name="Palva A."/>
            <person name="Lucas S."/>
            <person name="Copeland A."/>
            <person name="Lapidus A."/>
            <person name="Glavina Del Rio T."/>
            <person name="Dalin E."/>
            <person name="Tice H."/>
            <person name="Bruce D."/>
            <person name="Goodwin L."/>
            <person name="Pitluck S."/>
            <person name="Chertkov O."/>
            <person name="Larimer F.W."/>
            <person name="Land M.L."/>
            <person name="Hauser L."/>
            <person name="Brettin T.S."/>
            <person name="Detter J.C."/>
            <person name="Han S."/>
            <person name="de Vos W.M."/>
            <person name="Janssen P.H."/>
            <person name="Smidt H."/>
        </authorList>
    </citation>
    <scope>NUCLEOTIDE SEQUENCE [LARGE SCALE GENOMIC DNA]</scope>
    <source>
        <strain evidence="4 5">Ellin514</strain>
    </source>
</reference>
<dbReference type="STRING" id="320771.Cflav_PD1568"/>
<proteinExistence type="inferred from homology"/>
<dbReference type="Pfam" id="PF00293">
    <property type="entry name" value="NUDIX"/>
    <property type="match status" value="1"/>
</dbReference>
<dbReference type="PROSITE" id="PS00893">
    <property type="entry name" value="NUDIX_BOX"/>
    <property type="match status" value="1"/>
</dbReference>
<dbReference type="PANTHER" id="PTHR43736:SF4">
    <property type="entry name" value="SLR1690 PROTEIN"/>
    <property type="match status" value="1"/>
</dbReference>
<dbReference type="SUPFAM" id="SSF55811">
    <property type="entry name" value="Nudix"/>
    <property type="match status" value="1"/>
</dbReference>
<evidence type="ECO:0000259" key="3">
    <source>
        <dbReference type="PROSITE" id="PS51462"/>
    </source>
</evidence>
<evidence type="ECO:0000256" key="2">
    <source>
        <dbReference type="RuleBase" id="RU003476"/>
    </source>
</evidence>
<dbReference type="Gene3D" id="1.10.10.10">
    <property type="entry name" value="Winged helix-like DNA-binding domain superfamily/Winged helix DNA-binding domain"/>
    <property type="match status" value="1"/>
</dbReference>
<feature type="domain" description="Nudix hydrolase" evidence="3">
    <location>
        <begin position="59"/>
        <end position="191"/>
    </location>
</feature>
<dbReference type="Pfam" id="PF21906">
    <property type="entry name" value="WHD_NrtR"/>
    <property type="match status" value="1"/>
</dbReference>
<keyword evidence="1 2" id="KW-0378">Hydrolase</keyword>
<dbReference type="PROSITE" id="PS51462">
    <property type="entry name" value="NUDIX"/>
    <property type="match status" value="1"/>
</dbReference>
<dbReference type="Gene3D" id="3.90.79.10">
    <property type="entry name" value="Nucleoside Triphosphate Pyrophosphohydrolase"/>
    <property type="match status" value="1"/>
</dbReference>
<protein>
    <submittedName>
        <fullName evidence="4">NUDIX hydrolase</fullName>
    </submittedName>
</protein>
<comment type="similarity">
    <text evidence="2">Belongs to the Nudix hydrolase family.</text>
</comment>
<sequence length="277" mass="32091">MRYFASNRALFAALAGTFHPPFQTSFEHFPCLSVYITLSFFNEFGLNAMPFTYEYPRAALTVDCVVFGFDEGELKVMLIQRDLPPFEGKWALPGGFVRVDETLDEAARRELEEETGIGKVYLEQLYTFGDLQRDPRERVVSVAYYALVKLGEYRIKATTDARNAAWFGVSDIPKLAFDHDKILAAALQRLQGKVRYQPIGFELLPPKFTLSQLQHLYETVLEQKLDKRNFRKKIQGMGLLVELDEIEQDVAHRAARLHRFDQKRYDQLKKRGFNFEL</sequence>
<dbReference type="Proteomes" id="UP000003688">
    <property type="component" value="Unassembled WGS sequence"/>
</dbReference>
<dbReference type="AlphaFoldDB" id="B9XNB4"/>
<accession>B9XNB4</accession>